<dbReference type="PANTHER" id="PTHR45857">
    <property type="entry name" value="FORMIN-LIKE PROTEIN"/>
    <property type="match status" value="1"/>
</dbReference>
<dbReference type="GO" id="GO:0005829">
    <property type="term" value="C:cytosol"/>
    <property type="evidence" value="ECO:0007669"/>
    <property type="project" value="TreeGrafter"/>
</dbReference>
<dbReference type="Gene3D" id="1.20.58.2220">
    <property type="entry name" value="Formin, FH2 domain"/>
    <property type="match status" value="1"/>
</dbReference>
<dbReference type="EMBL" id="VSRR010089111">
    <property type="protein sequence ID" value="MPC91826.1"/>
    <property type="molecule type" value="Genomic_DNA"/>
</dbReference>
<dbReference type="InterPro" id="IPR015425">
    <property type="entry name" value="FH2_Formin"/>
</dbReference>
<gene>
    <name evidence="3" type="primary">fmnl3</name>
    <name evidence="3" type="ORF">E2C01_086886</name>
</gene>
<dbReference type="SUPFAM" id="SSF101447">
    <property type="entry name" value="Formin homology 2 domain (FH2 domain)"/>
    <property type="match status" value="1"/>
</dbReference>
<keyword evidence="4" id="KW-1185">Reference proteome</keyword>
<dbReference type="GO" id="GO:0030866">
    <property type="term" value="P:cortical actin cytoskeleton organization"/>
    <property type="evidence" value="ECO:0007669"/>
    <property type="project" value="TreeGrafter"/>
</dbReference>
<comment type="similarity">
    <text evidence="1">Belongs to the formin homology family.</text>
</comment>
<dbReference type="OrthoDB" id="1668162at2759"/>
<accession>A0A5B7JCL9</accession>
<dbReference type="Pfam" id="PF02181">
    <property type="entry name" value="FH2"/>
    <property type="match status" value="1"/>
</dbReference>
<evidence type="ECO:0000313" key="3">
    <source>
        <dbReference type="EMBL" id="MPC91826.1"/>
    </source>
</evidence>
<dbReference type="InterPro" id="IPR042201">
    <property type="entry name" value="FH2_Formin_sf"/>
</dbReference>
<evidence type="ECO:0000259" key="2">
    <source>
        <dbReference type="PROSITE" id="PS51444"/>
    </source>
</evidence>
<dbReference type="GO" id="GO:0016477">
    <property type="term" value="P:cell migration"/>
    <property type="evidence" value="ECO:0007669"/>
    <property type="project" value="TreeGrafter"/>
</dbReference>
<organism evidence="3 4">
    <name type="scientific">Portunus trituberculatus</name>
    <name type="common">Swimming crab</name>
    <name type="synonym">Neptunus trituberculatus</name>
    <dbReference type="NCBI Taxonomy" id="210409"/>
    <lineage>
        <taxon>Eukaryota</taxon>
        <taxon>Metazoa</taxon>
        <taxon>Ecdysozoa</taxon>
        <taxon>Arthropoda</taxon>
        <taxon>Crustacea</taxon>
        <taxon>Multicrustacea</taxon>
        <taxon>Malacostraca</taxon>
        <taxon>Eumalacostraca</taxon>
        <taxon>Eucarida</taxon>
        <taxon>Decapoda</taxon>
        <taxon>Pleocyemata</taxon>
        <taxon>Brachyura</taxon>
        <taxon>Eubrachyura</taxon>
        <taxon>Portunoidea</taxon>
        <taxon>Portunidae</taxon>
        <taxon>Portuninae</taxon>
        <taxon>Portunus</taxon>
    </lineage>
</organism>
<evidence type="ECO:0000256" key="1">
    <source>
        <dbReference type="ARBA" id="ARBA00023449"/>
    </source>
</evidence>
<dbReference type="Proteomes" id="UP000324222">
    <property type="component" value="Unassembled WGS sequence"/>
</dbReference>
<proteinExistence type="inferred from homology"/>
<reference evidence="3 4" key="1">
    <citation type="submission" date="2019-05" db="EMBL/GenBank/DDBJ databases">
        <title>Another draft genome of Portunus trituberculatus and its Hox gene families provides insights of decapod evolution.</title>
        <authorList>
            <person name="Jeong J.-H."/>
            <person name="Song I."/>
            <person name="Kim S."/>
            <person name="Choi T."/>
            <person name="Kim D."/>
            <person name="Ryu S."/>
            <person name="Kim W."/>
        </authorList>
    </citation>
    <scope>NUCLEOTIDE SEQUENCE [LARGE SCALE GENOMIC DNA]</scope>
    <source>
        <tissue evidence="3">Muscle</tissue>
    </source>
</reference>
<dbReference type="GO" id="GO:0051015">
    <property type="term" value="F:actin filament binding"/>
    <property type="evidence" value="ECO:0007669"/>
    <property type="project" value="TreeGrafter"/>
</dbReference>
<dbReference type="PANTHER" id="PTHR45857:SF4">
    <property type="entry name" value="FORMIN-LIKE PROTEIN"/>
    <property type="match status" value="1"/>
</dbReference>
<name>A0A5B7JCL9_PORTR</name>
<dbReference type="InterPro" id="IPR043592">
    <property type="entry name" value="FMNL_animal"/>
</dbReference>
<sequence>MLNLSKIDRLSTKLQIMSFIANFHDNIHMVTPQIHAIITASRSVKNSAKLRKLLEIILAFGKCFEAQHLL</sequence>
<dbReference type="AlphaFoldDB" id="A0A5B7JCL9"/>
<comment type="caution">
    <text evidence="3">The sequence shown here is derived from an EMBL/GenBank/DDBJ whole genome shotgun (WGS) entry which is preliminary data.</text>
</comment>
<evidence type="ECO:0000313" key="4">
    <source>
        <dbReference type="Proteomes" id="UP000324222"/>
    </source>
</evidence>
<protein>
    <submittedName>
        <fullName evidence="3">Formin-like protein 3</fullName>
    </submittedName>
</protein>
<dbReference type="PROSITE" id="PS51444">
    <property type="entry name" value="FH2"/>
    <property type="match status" value="1"/>
</dbReference>
<feature type="domain" description="FH2" evidence="2">
    <location>
        <begin position="1"/>
        <end position="70"/>
    </location>
</feature>
<dbReference type="GO" id="GO:0008360">
    <property type="term" value="P:regulation of cell shape"/>
    <property type="evidence" value="ECO:0007669"/>
    <property type="project" value="TreeGrafter"/>
</dbReference>